<reference evidence="2" key="1">
    <citation type="journal article" date="2022" name="Arch. Microbiol.">
        <title>Microbulbifer okhotskensis sp. nov., isolated from a deep bottom sediment of the Okhotsk Sea.</title>
        <authorList>
            <person name="Romanenko L."/>
            <person name="Kurilenko V."/>
            <person name="Otstavnykh N."/>
            <person name="Velansky P."/>
            <person name="Isaeva M."/>
            <person name="Mikhailov V."/>
        </authorList>
    </citation>
    <scope>NUCLEOTIDE SEQUENCE</scope>
    <source>
        <strain evidence="2">OS29</strain>
    </source>
</reference>
<organism evidence="2 3">
    <name type="scientific">Microbulbifer okhotskensis</name>
    <dbReference type="NCBI Taxonomy" id="2926617"/>
    <lineage>
        <taxon>Bacteria</taxon>
        <taxon>Pseudomonadati</taxon>
        <taxon>Pseudomonadota</taxon>
        <taxon>Gammaproteobacteria</taxon>
        <taxon>Cellvibrionales</taxon>
        <taxon>Microbulbiferaceae</taxon>
        <taxon>Microbulbifer</taxon>
    </lineage>
</organism>
<dbReference type="InterPro" id="IPR002591">
    <property type="entry name" value="Phosphodiest/P_Trfase"/>
</dbReference>
<dbReference type="Proteomes" id="UP001139028">
    <property type="component" value="Unassembled WGS sequence"/>
</dbReference>
<gene>
    <name evidence="2" type="ORF">MO867_12465</name>
</gene>
<keyword evidence="1" id="KW-0732">Signal</keyword>
<evidence type="ECO:0000313" key="3">
    <source>
        <dbReference type="Proteomes" id="UP001139028"/>
    </source>
</evidence>
<dbReference type="SUPFAM" id="SSF53649">
    <property type="entry name" value="Alkaline phosphatase-like"/>
    <property type="match status" value="1"/>
</dbReference>
<feature type="chain" id="PRO_5040745733" evidence="1">
    <location>
        <begin position="20"/>
        <end position="375"/>
    </location>
</feature>
<accession>A0A9X2J6Y4</accession>
<dbReference type="Gene3D" id="3.40.720.10">
    <property type="entry name" value="Alkaline Phosphatase, subunit A"/>
    <property type="match status" value="1"/>
</dbReference>
<dbReference type="EMBL" id="JALBWM010000051">
    <property type="protein sequence ID" value="MCO1335145.1"/>
    <property type="molecule type" value="Genomic_DNA"/>
</dbReference>
<feature type="signal peptide" evidence="1">
    <location>
        <begin position="1"/>
        <end position="19"/>
    </location>
</feature>
<name>A0A9X2J6Y4_9GAMM</name>
<dbReference type="InterPro" id="IPR017850">
    <property type="entry name" value="Alkaline_phosphatase_core_sf"/>
</dbReference>
<keyword evidence="3" id="KW-1185">Reference proteome</keyword>
<comment type="caution">
    <text evidence="2">The sequence shown here is derived from an EMBL/GenBank/DDBJ whole genome shotgun (WGS) entry which is preliminary data.</text>
</comment>
<dbReference type="AlphaFoldDB" id="A0A9X2J6Y4"/>
<protein>
    <submittedName>
        <fullName evidence="2">Alkaline phosphatase family protein</fullName>
    </submittedName>
</protein>
<sequence length="375" mass="41933">MKSLITTVLALLLSTQAYSADNLILVTIDGLRWQEVFSGYDTALLNHEEFTDNKEILIDNFHGNTPEEKRQKLMPFIWQTVANKGTLIGNREKGSEARVTNNWWFSYPGYNEILTGSADPKINSNNPVPNANTTFLEWLINKPEFKGSVAAFGSWGAFASIINRERSGVYVNAGLEPASWPKLTQRAKFLNDLQGQLPVFWEDVRPDAFTYGFAKEYLISKKPRVMYIALGETDDFAHDQEYHQYLHSAHRSDMILASLWQTLQSLEHYRDNTNLIITVDHGRGNTVESWPHHASGPALAQYFGKEDHPHPQGVPGSDEIWIAALGPDIKASGEVSGGDTILQDQVAATALKLLNYKPKAFSKESGPAIDSIVKQ</sequence>
<dbReference type="RefSeq" id="WP_252467899.1">
    <property type="nucleotide sequence ID" value="NZ_JALBWM010000051.1"/>
</dbReference>
<evidence type="ECO:0000256" key="1">
    <source>
        <dbReference type="SAM" id="SignalP"/>
    </source>
</evidence>
<proteinExistence type="predicted"/>
<dbReference type="Pfam" id="PF01663">
    <property type="entry name" value="Phosphodiest"/>
    <property type="match status" value="1"/>
</dbReference>
<evidence type="ECO:0000313" key="2">
    <source>
        <dbReference type="EMBL" id="MCO1335145.1"/>
    </source>
</evidence>